<comment type="similarity">
    <text evidence="2 7">Belongs to the methyltransferase superfamily. L-isoaspartyl/D-aspartyl protein methyltransferase family.</text>
</comment>
<reference evidence="8" key="1">
    <citation type="journal article" date="2020" name="mSystems">
        <title>Genome- and Community-Level Interaction Insights into Carbon Utilization and Element Cycling Functions of Hydrothermarchaeota in Hydrothermal Sediment.</title>
        <authorList>
            <person name="Zhou Z."/>
            <person name="Liu Y."/>
            <person name="Xu W."/>
            <person name="Pan J."/>
            <person name="Luo Z.H."/>
            <person name="Li M."/>
        </authorList>
    </citation>
    <scope>NUCLEOTIDE SEQUENCE [LARGE SCALE GENOMIC DNA]</scope>
    <source>
        <strain evidence="8">SpSt-769</strain>
    </source>
</reference>
<dbReference type="PANTHER" id="PTHR11579">
    <property type="entry name" value="PROTEIN-L-ISOASPARTATE O-METHYLTRANSFERASE"/>
    <property type="match status" value="1"/>
</dbReference>
<dbReference type="GO" id="GO:0032259">
    <property type="term" value="P:methylation"/>
    <property type="evidence" value="ECO:0007669"/>
    <property type="project" value="UniProtKB-KW"/>
</dbReference>
<dbReference type="EMBL" id="DTGT01000098">
    <property type="protein sequence ID" value="HGH60255.1"/>
    <property type="molecule type" value="Genomic_DNA"/>
</dbReference>
<accession>A0A7C4EW88</accession>
<dbReference type="AlphaFoldDB" id="A0A7C4EW88"/>
<dbReference type="NCBIfam" id="TIGR00080">
    <property type="entry name" value="pimt"/>
    <property type="match status" value="1"/>
</dbReference>
<dbReference type="CDD" id="cd02440">
    <property type="entry name" value="AdoMet_MTases"/>
    <property type="match status" value="1"/>
</dbReference>
<evidence type="ECO:0000313" key="8">
    <source>
        <dbReference type="EMBL" id="HGH60255.1"/>
    </source>
</evidence>
<dbReference type="EC" id="2.1.1.77" evidence="7"/>
<protein>
    <recommendedName>
        <fullName evidence="7">Protein-L-isoaspartate O-methyltransferase</fullName>
        <ecNumber evidence="7">2.1.1.77</ecNumber>
    </recommendedName>
    <alternativeName>
        <fullName evidence="7">L-isoaspartyl protein carboxyl methyltransferase</fullName>
    </alternativeName>
    <alternativeName>
        <fullName evidence="7">Protein L-isoaspartyl methyltransferase</fullName>
    </alternativeName>
    <alternativeName>
        <fullName evidence="7">Protein-beta-aspartate methyltransferase</fullName>
        <shortName evidence="7">PIMT</shortName>
    </alternativeName>
</protein>
<evidence type="ECO:0000256" key="3">
    <source>
        <dbReference type="ARBA" id="ARBA00022490"/>
    </source>
</evidence>
<name>A0A7C4EW88_9BACT</name>
<dbReference type="GO" id="GO:0005737">
    <property type="term" value="C:cytoplasm"/>
    <property type="evidence" value="ECO:0007669"/>
    <property type="project" value="UniProtKB-SubCell"/>
</dbReference>
<evidence type="ECO:0000256" key="7">
    <source>
        <dbReference type="HAMAP-Rule" id="MF_00090"/>
    </source>
</evidence>
<dbReference type="GO" id="GO:0030091">
    <property type="term" value="P:protein repair"/>
    <property type="evidence" value="ECO:0007669"/>
    <property type="project" value="UniProtKB-UniRule"/>
</dbReference>
<feature type="active site" evidence="7">
    <location>
        <position position="68"/>
    </location>
</feature>
<keyword evidence="3 7" id="KW-0963">Cytoplasm</keyword>
<dbReference type="PROSITE" id="PS01279">
    <property type="entry name" value="PCMT"/>
    <property type="match status" value="1"/>
</dbReference>
<evidence type="ECO:0000256" key="5">
    <source>
        <dbReference type="ARBA" id="ARBA00022679"/>
    </source>
</evidence>
<dbReference type="InterPro" id="IPR000682">
    <property type="entry name" value="PCMT"/>
</dbReference>
<keyword evidence="4 7" id="KW-0489">Methyltransferase</keyword>
<dbReference type="HAMAP" id="MF_00090">
    <property type="entry name" value="PIMT"/>
    <property type="match status" value="1"/>
</dbReference>
<evidence type="ECO:0000256" key="1">
    <source>
        <dbReference type="ARBA" id="ARBA00004496"/>
    </source>
</evidence>
<gene>
    <name evidence="7" type="primary">pcm</name>
    <name evidence="8" type="ORF">ENV54_03030</name>
</gene>
<dbReference type="FunFam" id="3.40.50.150:FF:000010">
    <property type="entry name" value="Protein-L-isoaspartate O-methyltransferase"/>
    <property type="match status" value="1"/>
</dbReference>
<comment type="function">
    <text evidence="7">Catalyzes the methyl esterification of L-isoaspartyl residues in peptides and proteins that result from spontaneous decomposition of normal L-aspartyl and L-asparaginyl residues. It plays a role in the repair and/or degradation of damaged proteins.</text>
</comment>
<comment type="catalytic activity">
    <reaction evidence="7">
        <text>[protein]-L-isoaspartate + S-adenosyl-L-methionine = [protein]-L-isoaspartate alpha-methyl ester + S-adenosyl-L-homocysteine</text>
        <dbReference type="Rhea" id="RHEA:12705"/>
        <dbReference type="Rhea" id="RHEA-COMP:12143"/>
        <dbReference type="Rhea" id="RHEA-COMP:12144"/>
        <dbReference type="ChEBI" id="CHEBI:57856"/>
        <dbReference type="ChEBI" id="CHEBI:59789"/>
        <dbReference type="ChEBI" id="CHEBI:90596"/>
        <dbReference type="ChEBI" id="CHEBI:90598"/>
        <dbReference type="EC" id="2.1.1.77"/>
    </reaction>
</comment>
<sequence length="221" mass="24598">MQNVPENDEYALARNAMVERQLAARGIRDRRVLDAMRTVPRHLFVDERLRAEAYDDNPLSIGYGQTISQPYMVAIMTELLALGGGERVLEIGTGSGYQTAVLSLLCKWVYTIERIQALSTRAQKTLGLCGYHNITFRVGDGTRGWPAEAPFEGIIVTAGAPTVPQVLFDQLTEGGVLVIPVGDRFSQTLKRVVKINGRMKTESHTPCRFVDLVGQYAWRED</sequence>
<keyword evidence="6 7" id="KW-0949">S-adenosyl-L-methionine</keyword>
<evidence type="ECO:0000256" key="6">
    <source>
        <dbReference type="ARBA" id="ARBA00022691"/>
    </source>
</evidence>
<evidence type="ECO:0000256" key="2">
    <source>
        <dbReference type="ARBA" id="ARBA00005369"/>
    </source>
</evidence>
<dbReference type="Pfam" id="PF01135">
    <property type="entry name" value="PCMT"/>
    <property type="match status" value="1"/>
</dbReference>
<dbReference type="GO" id="GO:0004719">
    <property type="term" value="F:protein-L-isoaspartate (D-aspartate) O-methyltransferase activity"/>
    <property type="evidence" value="ECO:0007669"/>
    <property type="project" value="UniProtKB-UniRule"/>
</dbReference>
<evidence type="ECO:0000256" key="4">
    <source>
        <dbReference type="ARBA" id="ARBA00022603"/>
    </source>
</evidence>
<dbReference type="Gene3D" id="3.40.50.150">
    <property type="entry name" value="Vaccinia Virus protein VP39"/>
    <property type="match status" value="1"/>
</dbReference>
<proteinExistence type="inferred from homology"/>
<comment type="caution">
    <text evidence="8">The sequence shown here is derived from an EMBL/GenBank/DDBJ whole genome shotgun (WGS) entry which is preliminary data.</text>
</comment>
<keyword evidence="5 7" id="KW-0808">Transferase</keyword>
<dbReference type="SUPFAM" id="SSF53335">
    <property type="entry name" value="S-adenosyl-L-methionine-dependent methyltransferases"/>
    <property type="match status" value="1"/>
</dbReference>
<comment type="subcellular location">
    <subcellularLocation>
        <location evidence="1 7">Cytoplasm</location>
    </subcellularLocation>
</comment>
<organism evidence="8">
    <name type="scientific">Desulfomonile tiedjei</name>
    <dbReference type="NCBI Taxonomy" id="2358"/>
    <lineage>
        <taxon>Bacteria</taxon>
        <taxon>Pseudomonadati</taxon>
        <taxon>Thermodesulfobacteriota</taxon>
        <taxon>Desulfomonilia</taxon>
        <taxon>Desulfomonilales</taxon>
        <taxon>Desulfomonilaceae</taxon>
        <taxon>Desulfomonile</taxon>
    </lineage>
</organism>
<dbReference type="InterPro" id="IPR029063">
    <property type="entry name" value="SAM-dependent_MTases_sf"/>
</dbReference>
<dbReference type="PANTHER" id="PTHR11579:SF0">
    <property type="entry name" value="PROTEIN-L-ISOASPARTATE(D-ASPARTATE) O-METHYLTRANSFERASE"/>
    <property type="match status" value="1"/>
</dbReference>
<dbReference type="NCBIfam" id="NF001453">
    <property type="entry name" value="PRK00312.1"/>
    <property type="match status" value="1"/>
</dbReference>